<proteinExistence type="predicted"/>
<reference evidence="2" key="1">
    <citation type="journal article" date="2011" name="Proc. Natl. Acad. Sci. U.S.A.">
        <title>Genomic insights into the physiology and ecology of the marine filamentous cyanobacterium Lyngbya majuscula.</title>
        <authorList>
            <person name="Jones A.C."/>
            <person name="Monroe E.A."/>
            <person name="Podell S."/>
            <person name="Hess W.R."/>
            <person name="Klages S."/>
            <person name="Esquenazi E."/>
            <person name="Niessen S."/>
            <person name="Hoover H."/>
            <person name="Rothmann M."/>
            <person name="Lasken R.S."/>
            <person name="Yates J.R.III."/>
            <person name="Reinhardt R."/>
            <person name="Kube M."/>
            <person name="Burkart M.D."/>
            <person name="Allen E.E."/>
            <person name="Dorrestein P.C."/>
            <person name="Gerwick W.H."/>
            <person name="Gerwick L."/>
        </authorList>
    </citation>
    <scope>NUCLEOTIDE SEQUENCE [LARGE SCALE GENOMIC DNA]</scope>
    <source>
        <strain evidence="2">3L</strain>
    </source>
</reference>
<evidence type="ECO:0000313" key="2">
    <source>
        <dbReference type="Proteomes" id="UP000003959"/>
    </source>
</evidence>
<evidence type="ECO:0000313" key="1">
    <source>
        <dbReference type="EMBL" id="EGJ28518.1"/>
    </source>
</evidence>
<sequence length="98" mass="10627">MFDHFRLWELPGSFTTMNGSHSAIISVSEVNSEAASTMSNAMSMDPKGNMATSAVQASANKATNTAGIVEARAGTDNFSVPDIQEAFFTRTNFFSRYF</sequence>
<accession>F4Y342</accession>
<dbReference type="AlphaFoldDB" id="F4Y342"/>
<dbReference type="HOGENOM" id="CLU_2330647_0_0_3"/>
<protein>
    <submittedName>
        <fullName evidence="1">Uncharacterized protein</fullName>
    </submittedName>
</protein>
<gene>
    <name evidence="1" type="ORF">LYNGBM3L_71640</name>
</gene>
<dbReference type="Proteomes" id="UP000003959">
    <property type="component" value="Unassembled WGS sequence"/>
</dbReference>
<dbReference type="OrthoDB" id="9991757at2"/>
<dbReference type="RefSeq" id="WP_008191080.1">
    <property type="nucleotide sequence ID" value="NZ_GL890973.1"/>
</dbReference>
<organism evidence="1 2">
    <name type="scientific">Moorena producens 3L</name>
    <dbReference type="NCBI Taxonomy" id="489825"/>
    <lineage>
        <taxon>Bacteria</taxon>
        <taxon>Bacillati</taxon>
        <taxon>Cyanobacteriota</taxon>
        <taxon>Cyanophyceae</taxon>
        <taxon>Coleofasciculales</taxon>
        <taxon>Coleofasciculaceae</taxon>
        <taxon>Moorena</taxon>
    </lineage>
</organism>
<keyword evidence="2" id="KW-1185">Reference proteome</keyword>
<dbReference type="EMBL" id="GL890973">
    <property type="protein sequence ID" value="EGJ28518.1"/>
    <property type="molecule type" value="Genomic_DNA"/>
</dbReference>
<name>F4Y342_9CYAN</name>